<dbReference type="EMBL" id="JALGRD010000001">
    <property type="protein sequence ID" value="MCJ0972300.1"/>
    <property type="molecule type" value="Genomic_DNA"/>
</dbReference>
<accession>A0A9X1W195</accession>
<comment type="caution">
    <text evidence="1">The sequence shown here is derived from an EMBL/GenBank/DDBJ whole genome shotgun (WGS) entry which is preliminary data.</text>
</comment>
<dbReference type="AlphaFoldDB" id="A0A9X1W195"/>
<name>A0A9X1W195_9GAMM</name>
<evidence type="ECO:0000313" key="1">
    <source>
        <dbReference type="EMBL" id="MCJ0972300.1"/>
    </source>
</evidence>
<gene>
    <name evidence="1" type="ORF">MST27_02810</name>
</gene>
<sequence length="99" mass="11678">MDTHRYLEILVNNRLGGDKSRVVELFDDDEVYRDLIVLDVTGGWLNYKNNLNDGWHLIEHFGFYDVYYQERGAILERSRFEKLKEAAAFFYTESGYVGS</sequence>
<evidence type="ECO:0000313" key="2">
    <source>
        <dbReference type="Proteomes" id="UP001139682"/>
    </source>
</evidence>
<organism evidence="1 2">
    <name type="scientific">Stutzerimonas marianensis</name>
    <dbReference type="NCBI Taxonomy" id="2929513"/>
    <lineage>
        <taxon>Bacteria</taxon>
        <taxon>Pseudomonadati</taxon>
        <taxon>Pseudomonadota</taxon>
        <taxon>Gammaproteobacteria</taxon>
        <taxon>Pseudomonadales</taxon>
        <taxon>Pseudomonadaceae</taxon>
        <taxon>Stutzerimonas</taxon>
    </lineage>
</organism>
<dbReference type="RefSeq" id="WP_243604478.1">
    <property type="nucleotide sequence ID" value="NZ_JALGRD010000001.1"/>
</dbReference>
<reference evidence="1" key="1">
    <citation type="submission" date="2022-03" db="EMBL/GenBank/DDBJ databases">
        <title>Pseudomonas marianensis sp. nov., a marine bacterium isolated from deep-sea sediments of the Mariana Trench.</title>
        <authorList>
            <person name="Wei Y."/>
        </authorList>
    </citation>
    <scope>NUCLEOTIDE SEQUENCE</scope>
    <source>
        <strain evidence="1">PS1</strain>
    </source>
</reference>
<protein>
    <submittedName>
        <fullName evidence="1">Uncharacterized protein</fullName>
    </submittedName>
</protein>
<proteinExistence type="predicted"/>
<keyword evidence="2" id="KW-1185">Reference proteome</keyword>
<dbReference type="Proteomes" id="UP001139682">
    <property type="component" value="Unassembled WGS sequence"/>
</dbReference>